<evidence type="ECO:0008006" key="3">
    <source>
        <dbReference type="Google" id="ProtNLM"/>
    </source>
</evidence>
<evidence type="ECO:0000313" key="1">
    <source>
        <dbReference type="EMBL" id="ORL43506.1"/>
    </source>
</evidence>
<organism evidence="1 2">
    <name type="scientific">Zunongwangia atlantica 22II14-10F7</name>
    <dbReference type="NCBI Taxonomy" id="1185767"/>
    <lineage>
        <taxon>Bacteria</taxon>
        <taxon>Pseudomonadati</taxon>
        <taxon>Bacteroidota</taxon>
        <taxon>Flavobacteriia</taxon>
        <taxon>Flavobacteriales</taxon>
        <taxon>Flavobacteriaceae</taxon>
        <taxon>Zunongwangia</taxon>
    </lineage>
</organism>
<sequence length="64" mass="7626">LSFIQEIIKGFDGYVHPIFLFLDNDPAGDRMTSYLLEHFAQAIDLRYRFYPHKDLNEKLCHVRP</sequence>
<dbReference type="OrthoDB" id="8536512at2"/>
<dbReference type="Gene3D" id="3.40.1360.10">
    <property type="match status" value="1"/>
</dbReference>
<feature type="non-terminal residue" evidence="1">
    <location>
        <position position="1"/>
    </location>
</feature>
<dbReference type="STRING" id="1185767.IIF7_20454"/>
<dbReference type="EMBL" id="ARYN01000053">
    <property type="protein sequence ID" value="ORL43506.1"/>
    <property type="molecule type" value="Genomic_DNA"/>
</dbReference>
<dbReference type="AlphaFoldDB" id="A0A1Y1SXK9"/>
<accession>A0A1Y1SXK9</accession>
<proteinExistence type="predicted"/>
<comment type="caution">
    <text evidence="1">The sequence shown here is derived from an EMBL/GenBank/DDBJ whole genome shotgun (WGS) entry which is preliminary data.</text>
</comment>
<name>A0A1Y1SXK9_9FLAO</name>
<dbReference type="Proteomes" id="UP000192746">
    <property type="component" value="Unassembled WGS sequence"/>
</dbReference>
<keyword evidence="2" id="KW-1185">Reference proteome</keyword>
<gene>
    <name evidence="1" type="ORF">IIF7_20454</name>
</gene>
<protein>
    <recommendedName>
        <fullName evidence="3">Toprim domain-containing protein</fullName>
    </recommendedName>
</protein>
<dbReference type="Pfam" id="PF13155">
    <property type="entry name" value="Toprim_2"/>
    <property type="match status" value="1"/>
</dbReference>
<dbReference type="RefSeq" id="WP_139801391.1">
    <property type="nucleotide sequence ID" value="NZ_ARYN01000053.1"/>
</dbReference>
<evidence type="ECO:0000313" key="2">
    <source>
        <dbReference type="Proteomes" id="UP000192746"/>
    </source>
</evidence>
<reference evidence="1 2" key="1">
    <citation type="submission" date="2013-04" db="EMBL/GenBank/DDBJ databases">
        <title>Zunongwangia sp. 22II14-10F7 Genome Sequencing.</title>
        <authorList>
            <person name="Lai Q."/>
            <person name="Shao Z."/>
        </authorList>
    </citation>
    <scope>NUCLEOTIDE SEQUENCE [LARGE SCALE GENOMIC DNA]</scope>
    <source>
        <strain evidence="1 2">22II14-10F7</strain>
    </source>
</reference>